<dbReference type="InterPro" id="IPR004130">
    <property type="entry name" value="Gpn"/>
</dbReference>
<dbReference type="InterPro" id="IPR027417">
    <property type="entry name" value="P-loop_NTPase"/>
</dbReference>
<dbReference type="EMBL" id="CAEKDK010000001">
    <property type="protein sequence ID" value="CAB4266196.1"/>
    <property type="molecule type" value="Genomic_DNA"/>
</dbReference>
<keyword evidence="2 5" id="KW-0547">Nucleotide-binding</keyword>
<keyword evidence="3 5" id="KW-0378">Hydrolase</keyword>
<dbReference type="Gene3D" id="3.40.50.300">
    <property type="entry name" value="P-loop containing nucleotide triphosphate hydrolases"/>
    <property type="match status" value="1"/>
</dbReference>
<name>A0A6J5TQ80_PRUAR</name>
<evidence type="ECO:0000256" key="1">
    <source>
        <dbReference type="ARBA" id="ARBA00005290"/>
    </source>
</evidence>
<accession>A0A6J5TQ80</accession>
<comment type="similarity">
    <text evidence="1 5">Belongs to the GPN-loop GTPase family.</text>
</comment>
<evidence type="ECO:0000256" key="4">
    <source>
        <dbReference type="ARBA" id="ARBA00023134"/>
    </source>
</evidence>
<dbReference type="Pfam" id="PF03029">
    <property type="entry name" value="ATP_bind_1"/>
    <property type="match status" value="1"/>
</dbReference>
<gene>
    <name evidence="6" type="ORF">CURHAP_LOCUS8446</name>
</gene>
<sequence>MLREKKKEKAEAAQSKKTTYCNGMSQFLPTHNSLEGKKVAVVNLDPANGALPYECAVNTEDLRKLSDVVVEHTLGPNGAELVLSF</sequence>
<evidence type="ECO:0000256" key="2">
    <source>
        <dbReference type="ARBA" id="ARBA00022741"/>
    </source>
</evidence>
<evidence type="ECO:0000256" key="5">
    <source>
        <dbReference type="RuleBase" id="RU365059"/>
    </source>
</evidence>
<evidence type="ECO:0000313" key="7">
    <source>
        <dbReference type="Proteomes" id="UP000507222"/>
    </source>
</evidence>
<evidence type="ECO:0000313" key="6">
    <source>
        <dbReference type="EMBL" id="CAB4266196.1"/>
    </source>
</evidence>
<dbReference type="Proteomes" id="UP000507222">
    <property type="component" value="Unassembled WGS sequence"/>
</dbReference>
<protein>
    <recommendedName>
        <fullName evidence="5">GPN-loop GTPase 2</fullName>
    </recommendedName>
</protein>
<comment type="function">
    <text evidence="5">Small GTPase required for proper localization of RNA polymerase II and III (RNAPII and RNAPIII). May act at an RNAP assembly step prior to nuclear import.</text>
</comment>
<dbReference type="PANTHER" id="PTHR21231:SF3">
    <property type="entry name" value="GPN-LOOP GTPASE 2"/>
    <property type="match status" value="1"/>
</dbReference>
<comment type="subunit">
    <text evidence="5">Binds to RNA polymerase II (RNAPII).</text>
</comment>
<dbReference type="GO" id="GO:0005737">
    <property type="term" value="C:cytoplasm"/>
    <property type="evidence" value="ECO:0007669"/>
    <property type="project" value="TreeGrafter"/>
</dbReference>
<dbReference type="AlphaFoldDB" id="A0A6J5TQ80"/>
<proteinExistence type="inferred from homology"/>
<reference evidence="6 7" key="1">
    <citation type="submission" date="2020-05" db="EMBL/GenBank/DDBJ databases">
        <authorList>
            <person name="Campoy J."/>
            <person name="Schneeberger K."/>
            <person name="Spophaly S."/>
        </authorList>
    </citation>
    <scope>NUCLEOTIDE SEQUENCE [LARGE SCALE GENOMIC DNA]</scope>
    <source>
        <strain evidence="6">PruArmRojPasFocal</strain>
    </source>
</reference>
<dbReference type="GO" id="GO:0003924">
    <property type="term" value="F:GTPase activity"/>
    <property type="evidence" value="ECO:0007669"/>
    <property type="project" value="TreeGrafter"/>
</dbReference>
<dbReference type="PANTHER" id="PTHR21231">
    <property type="entry name" value="XPA-BINDING PROTEIN 1-RELATED"/>
    <property type="match status" value="1"/>
</dbReference>
<evidence type="ECO:0000256" key="3">
    <source>
        <dbReference type="ARBA" id="ARBA00022801"/>
    </source>
</evidence>
<organism evidence="6 7">
    <name type="scientific">Prunus armeniaca</name>
    <name type="common">Apricot</name>
    <name type="synonym">Armeniaca vulgaris</name>
    <dbReference type="NCBI Taxonomy" id="36596"/>
    <lineage>
        <taxon>Eukaryota</taxon>
        <taxon>Viridiplantae</taxon>
        <taxon>Streptophyta</taxon>
        <taxon>Embryophyta</taxon>
        <taxon>Tracheophyta</taxon>
        <taxon>Spermatophyta</taxon>
        <taxon>Magnoliopsida</taxon>
        <taxon>eudicotyledons</taxon>
        <taxon>Gunneridae</taxon>
        <taxon>Pentapetalae</taxon>
        <taxon>rosids</taxon>
        <taxon>fabids</taxon>
        <taxon>Rosales</taxon>
        <taxon>Rosaceae</taxon>
        <taxon>Amygdaloideae</taxon>
        <taxon>Amygdaleae</taxon>
        <taxon>Prunus</taxon>
    </lineage>
</organism>
<keyword evidence="4 5" id="KW-0342">GTP-binding</keyword>
<dbReference type="SUPFAM" id="SSF52540">
    <property type="entry name" value="P-loop containing nucleoside triphosphate hydrolases"/>
    <property type="match status" value="1"/>
</dbReference>
<dbReference type="GO" id="GO:0005525">
    <property type="term" value="F:GTP binding"/>
    <property type="evidence" value="ECO:0007669"/>
    <property type="project" value="UniProtKB-KW"/>
</dbReference>